<reference evidence="2 3" key="1">
    <citation type="submission" date="2023-05" db="EMBL/GenBank/DDBJ databases">
        <title>B98-5 Cell Line De Novo Hybrid Assembly: An Optical Mapping Approach.</title>
        <authorList>
            <person name="Kananen K."/>
            <person name="Auerbach J.A."/>
            <person name="Kautto E."/>
            <person name="Blachly J.S."/>
        </authorList>
    </citation>
    <scope>NUCLEOTIDE SEQUENCE [LARGE SCALE GENOMIC DNA]</scope>
    <source>
        <strain evidence="2">B95-8</strain>
        <tissue evidence="2">Cell line</tissue>
    </source>
</reference>
<evidence type="ECO:0000313" key="3">
    <source>
        <dbReference type="Proteomes" id="UP001266305"/>
    </source>
</evidence>
<feature type="region of interest" description="Disordered" evidence="1">
    <location>
        <begin position="116"/>
        <end position="155"/>
    </location>
</feature>
<sequence length="290" mass="30602">FHVVKVEWDNSAHVPIRALLLRDAEPGQGPPVVQVRGSVTEPGQELQSRCTSRAEHPNANAHPPACRGGGRGREEQMLSSDEAAVLAESEESLQEPVMRGAEACVDYRLPQNVNDKGSTWEAAHSTHGTRGEEAVERGRVGGSPPRPLPPGVGVPRRWQWALGRLKRHRTGLRGGPGSGCQAGEGEGEGWPRDLAGGLGLEGRATTRTRAGRREQGRKTGAFPGEAADVIKSGPPELGGSCRTTRWEGVKENTRHDAGVTAGGLAMTAAWDVGCAFSVSRPASSTMTAPG</sequence>
<dbReference type="EMBL" id="JASSZA010000012">
    <property type="protein sequence ID" value="KAK2096974.1"/>
    <property type="molecule type" value="Genomic_DNA"/>
</dbReference>
<comment type="caution">
    <text evidence="2">The sequence shown here is derived from an EMBL/GenBank/DDBJ whole genome shotgun (WGS) entry which is preliminary data.</text>
</comment>
<feature type="region of interest" description="Disordered" evidence="1">
    <location>
        <begin position="49"/>
        <end position="82"/>
    </location>
</feature>
<feature type="non-terminal residue" evidence="2">
    <location>
        <position position="1"/>
    </location>
</feature>
<accession>A0ABQ9UIU1</accession>
<dbReference type="Proteomes" id="UP001266305">
    <property type="component" value="Unassembled WGS sequence"/>
</dbReference>
<name>A0ABQ9UIU1_SAGOE</name>
<protein>
    <submittedName>
        <fullName evidence="2">Uncharacterized protein</fullName>
    </submittedName>
</protein>
<evidence type="ECO:0000256" key="1">
    <source>
        <dbReference type="SAM" id="MobiDB-lite"/>
    </source>
</evidence>
<evidence type="ECO:0000313" key="2">
    <source>
        <dbReference type="EMBL" id="KAK2096974.1"/>
    </source>
</evidence>
<keyword evidence="3" id="KW-1185">Reference proteome</keyword>
<organism evidence="2 3">
    <name type="scientific">Saguinus oedipus</name>
    <name type="common">Cotton-top tamarin</name>
    <name type="synonym">Oedipomidas oedipus</name>
    <dbReference type="NCBI Taxonomy" id="9490"/>
    <lineage>
        <taxon>Eukaryota</taxon>
        <taxon>Metazoa</taxon>
        <taxon>Chordata</taxon>
        <taxon>Craniata</taxon>
        <taxon>Vertebrata</taxon>
        <taxon>Euteleostomi</taxon>
        <taxon>Mammalia</taxon>
        <taxon>Eutheria</taxon>
        <taxon>Euarchontoglires</taxon>
        <taxon>Primates</taxon>
        <taxon>Haplorrhini</taxon>
        <taxon>Platyrrhini</taxon>
        <taxon>Cebidae</taxon>
        <taxon>Callitrichinae</taxon>
        <taxon>Saguinus</taxon>
    </lineage>
</organism>
<feature type="region of interest" description="Disordered" evidence="1">
    <location>
        <begin position="169"/>
        <end position="189"/>
    </location>
</feature>
<feature type="compositionally biased region" description="Basic and acidic residues" evidence="1">
    <location>
        <begin position="129"/>
        <end position="139"/>
    </location>
</feature>
<feature type="compositionally biased region" description="Gly residues" evidence="1">
    <location>
        <begin position="172"/>
        <end position="184"/>
    </location>
</feature>
<gene>
    <name evidence="2" type="ORF">P7K49_026008</name>
</gene>
<proteinExistence type="predicted"/>